<sequence>MENNTLRRCSQPVAVANPDYYGILSARQLYTPLVKANVVVGEGSVGTNGYFKTSAVQRQESLARLKFLQGQLPATGSESADLFSSQSSPVNQQKTQAKKRAVAKRIVKAKFADEEDSDEIIREEEEQRVIERKLFSKRERTGEDLWLQHPALLKYEVEVLKLNHGDTGVLGKVTFRTNIQPDEAKAAIKEKFSSHGIERITGMCNMSVSSGPPPMIHTYQQLEGVTRIGITFE</sequence>
<reference evidence="2" key="1">
    <citation type="submission" date="2022-11" db="UniProtKB">
        <authorList>
            <consortium name="WormBaseParasite"/>
        </authorList>
    </citation>
    <scope>IDENTIFICATION</scope>
</reference>
<organism evidence="1 2">
    <name type="scientific">Ditylenchus dipsaci</name>
    <dbReference type="NCBI Taxonomy" id="166011"/>
    <lineage>
        <taxon>Eukaryota</taxon>
        <taxon>Metazoa</taxon>
        <taxon>Ecdysozoa</taxon>
        <taxon>Nematoda</taxon>
        <taxon>Chromadorea</taxon>
        <taxon>Rhabditida</taxon>
        <taxon>Tylenchina</taxon>
        <taxon>Tylenchomorpha</taxon>
        <taxon>Sphaerularioidea</taxon>
        <taxon>Anguinidae</taxon>
        <taxon>Anguininae</taxon>
        <taxon>Ditylenchus</taxon>
    </lineage>
</organism>
<evidence type="ECO:0000313" key="2">
    <source>
        <dbReference type="WBParaSite" id="jg8907"/>
    </source>
</evidence>
<proteinExistence type="predicted"/>
<dbReference type="WBParaSite" id="jg8907">
    <property type="protein sequence ID" value="jg8907"/>
    <property type="gene ID" value="jg8907"/>
</dbReference>
<dbReference type="AlphaFoldDB" id="A0A915ES45"/>
<keyword evidence="1" id="KW-1185">Reference proteome</keyword>
<dbReference type="Proteomes" id="UP000887574">
    <property type="component" value="Unplaced"/>
</dbReference>
<evidence type="ECO:0000313" key="1">
    <source>
        <dbReference type="Proteomes" id="UP000887574"/>
    </source>
</evidence>
<accession>A0A915ES45</accession>
<name>A0A915ES45_9BILA</name>
<protein>
    <submittedName>
        <fullName evidence="2">Uncharacterized protein</fullName>
    </submittedName>
</protein>